<gene>
    <name evidence="2" type="ORF">M529_11500</name>
</gene>
<comment type="caution">
    <text evidence="2">The sequence shown here is derived from an EMBL/GenBank/DDBJ whole genome shotgun (WGS) entry which is preliminary data.</text>
</comment>
<feature type="compositionally biased region" description="Low complexity" evidence="1">
    <location>
        <begin position="71"/>
        <end position="83"/>
    </location>
</feature>
<name>T0J2C6_9SPHN</name>
<dbReference type="Proteomes" id="UP000015523">
    <property type="component" value="Unassembled WGS sequence"/>
</dbReference>
<feature type="region of interest" description="Disordered" evidence="1">
    <location>
        <begin position="17"/>
        <end position="115"/>
    </location>
</feature>
<protein>
    <submittedName>
        <fullName evidence="2">Uncharacterized protein</fullName>
    </submittedName>
</protein>
<proteinExistence type="predicted"/>
<evidence type="ECO:0000256" key="1">
    <source>
        <dbReference type="SAM" id="MobiDB-lite"/>
    </source>
</evidence>
<dbReference type="eggNOG" id="ENOG50334VP">
    <property type="taxonomic scope" value="Bacteria"/>
</dbReference>
<dbReference type="PATRIC" id="fig|1346791.3.peg.2213"/>
<evidence type="ECO:0000313" key="3">
    <source>
        <dbReference type="Proteomes" id="UP000015523"/>
    </source>
</evidence>
<dbReference type="PROSITE" id="PS51257">
    <property type="entry name" value="PROKAR_LIPOPROTEIN"/>
    <property type="match status" value="1"/>
</dbReference>
<feature type="compositionally biased region" description="Basic and acidic residues" evidence="1">
    <location>
        <begin position="184"/>
        <end position="193"/>
    </location>
</feature>
<evidence type="ECO:0000313" key="2">
    <source>
        <dbReference type="EMBL" id="EQB32106.1"/>
    </source>
</evidence>
<sequence length="207" mass="22168">MSVRERLLPVLVLAMLAGCSPSKGGQQTEREPRAGAREAPLPPATDIPAVAEAPALKPPPPDPKPATTVQDLPPTDLATATTAPYPPPVLQQPAEGESESYQPMDLPPSDAAASAEAFPDEVTAFMVERDSCDHFRGEEPYDADRRAYIEESIAELCTGTDAKLATLRRRYAANPAVTRALSGYEERIEKPRDSGASSPLYAPFLSQ</sequence>
<feature type="region of interest" description="Disordered" evidence="1">
    <location>
        <begin position="184"/>
        <end position="207"/>
    </location>
</feature>
<dbReference type="AlphaFoldDB" id="T0J2C6"/>
<reference evidence="2 3" key="1">
    <citation type="journal article" date="2013" name="Genome Announc.">
        <title>Draft Genome Sequence of Sphingobium ummariense Strain RL-3, a Hexachlorocyclohexane-Degrading Bacterium.</title>
        <authorList>
            <person name="Kohli P."/>
            <person name="Dua A."/>
            <person name="Sangwan N."/>
            <person name="Oldach P."/>
            <person name="Khurana J.P."/>
            <person name="Lal R."/>
        </authorList>
    </citation>
    <scope>NUCLEOTIDE SEQUENCE [LARGE SCALE GENOMIC DNA]</scope>
    <source>
        <strain evidence="2 3">RL-3</strain>
    </source>
</reference>
<organism evidence="2 3">
    <name type="scientific">Sphingobium ummariense RL-3</name>
    <dbReference type="NCBI Taxonomy" id="1346791"/>
    <lineage>
        <taxon>Bacteria</taxon>
        <taxon>Pseudomonadati</taxon>
        <taxon>Pseudomonadota</taxon>
        <taxon>Alphaproteobacteria</taxon>
        <taxon>Sphingomonadales</taxon>
        <taxon>Sphingomonadaceae</taxon>
        <taxon>Sphingobium</taxon>
    </lineage>
</organism>
<dbReference type="EMBL" id="AUWY01000078">
    <property type="protein sequence ID" value="EQB32106.1"/>
    <property type="molecule type" value="Genomic_DNA"/>
</dbReference>
<keyword evidence="3" id="KW-1185">Reference proteome</keyword>
<dbReference type="STRING" id="1346791.M529_11500"/>
<accession>T0J2C6</accession>
<dbReference type="OrthoDB" id="8595802at2"/>